<dbReference type="EMBL" id="MN411632">
    <property type="protein sequence ID" value="QNQ79229.1"/>
    <property type="molecule type" value="Genomic_DNA"/>
</dbReference>
<accession>A0A7H0S555</accession>
<proteinExistence type="predicted"/>
<name>A0A7H0S555_9ADEN</name>
<protein>
    <submittedName>
        <fullName evidence="1">U protein</fullName>
    </submittedName>
</protein>
<sequence>MKLRYGGNLWETNITFRRFRKLAYSHNLTYTSLDNGDWVDVVGPLDTEEFCRLFRAFSASSSPSPRPSKILGTSSTVGGTEWTEATVTTTAIAWRR</sequence>
<dbReference type="Proteomes" id="UP000516443">
    <property type="component" value="Segment"/>
</dbReference>
<dbReference type="EMBL" id="MN411633">
    <property type="protein sequence ID" value="QNQ79264.1"/>
    <property type="molecule type" value="Genomic_DNA"/>
</dbReference>
<dbReference type="Proteomes" id="UP000516357">
    <property type="component" value="Segment"/>
</dbReference>
<evidence type="ECO:0000313" key="4">
    <source>
        <dbReference type="Proteomes" id="UP000516443"/>
    </source>
</evidence>
<evidence type="ECO:0000313" key="1">
    <source>
        <dbReference type="EMBL" id="QNQ79229.1"/>
    </source>
</evidence>
<evidence type="ECO:0000313" key="3">
    <source>
        <dbReference type="Proteomes" id="UP000516357"/>
    </source>
</evidence>
<reference evidence="3 4" key="1">
    <citation type="submission" date="2019-09" db="EMBL/GenBank/DDBJ databases">
        <title>Genome sequence of porcine adenovirus 4 strain Kasza: fibre comparable to that of strain NADC-1, including a longer RGD-containing and a galectin domains.</title>
        <authorList>
            <person name="Papp T."/>
            <person name="Custers J."/>
            <person name="Harrach B."/>
        </authorList>
    </citation>
    <scope>NUCLEOTIDE SEQUENCE [LARGE SCALE GENOMIC DNA]</scope>
    <source>
        <strain evidence="1 4">Kasza_vL</strain>
        <strain evidence="2 3">Kasza_vS</strain>
    </source>
</reference>
<evidence type="ECO:0000313" key="2">
    <source>
        <dbReference type="EMBL" id="QNQ79264.1"/>
    </source>
</evidence>
<organism evidence="1 4">
    <name type="scientific">Mastadenovirus porcusquartum</name>
    <dbReference type="NCBI Taxonomy" id="3241439"/>
    <lineage>
        <taxon>Viruses</taxon>
        <taxon>Varidnaviria</taxon>
        <taxon>Bamfordvirae</taxon>
        <taxon>Preplasmiviricota</taxon>
        <taxon>Polisuviricotina</taxon>
        <taxon>Pharingeaviricetes</taxon>
        <taxon>Rowavirales</taxon>
        <taxon>Adenoviridae</taxon>
        <taxon>Mastadenovirus</taxon>
    </lineage>
</organism>